<accession>A0A542YV98</accession>
<dbReference type="Proteomes" id="UP000319516">
    <property type="component" value="Unassembled WGS sequence"/>
</dbReference>
<protein>
    <submittedName>
        <fullName evidence="5">GntR family transcriptional regulator</fullName>
    </submittedName>
</protein>
<proteinExistence type="predicted"/>
<evidence type="ECO:0000313" key="6">
    <source>
        <dbReference type="Proteomes" id="UP000319516"/>
    </source>
</evidence>
<dbReference type="SUPFAM" id="SSF48008">
    <property type="entry name" value="GntR ligand-binding domain-like"/>
    <property type="match status" value="1"/>
</dbReference>
<dbReference type="GO" id="GO:0003677">
    <property type="term" value="F:DNA binding"/>
    <property type="evidence" value="ECO:0007669"/>
    <property type="project" value="UniProtKB-KW"/>
</dbReference>
<dbReference type="GO" id="GO:0003700">
    <property type="term" value="F:DNA-binding transcription factor activity"/>
    <property type="evidence" value="ECO:0007669"/>
    <property type="project" value="InterPro"/>
</dbReference>
<dbReference type="SUPFAM" id="SSF46785">
    <property type="entry name" value="Winged helix' DNA-binding domain"/>
    <property type="match status" value="1"/>
</dbReference>
<dbReference type="InterPro" id="IPR011711">
    <property type="entry name" value="GntR_C"/>
</dbReference>
<reference evidence="5 6" key="1">
    <citation type="submission" date="2019-06" db="EMBL/GenBank/DDBJ databases">
        <title>Sequencing the genomes of 1000 actinobacteria strains.</title>
        <authorList>
            <person name="Klenk H.-P."/>
        </authorList>
    </citation>
    <scope>NUCLEOTIDE SEQUENCE [LARGE SCALE GENOMIC DNA]</scope>
    <source>
        <strain evidence="5 6">DSM 12335</strain>
    </source>
</reference>
<evidence type="ECO:0000256" key="2">
    <source>
        <dbReference type="ARBA" id="ARBA00023125"/>
    </source>
</evidence>
<dbReference type="Gene3D" id="1.20.120.530">
    <property type="entry name" value="GntR ligand-binding domain-like"/>
    <property type="match status" value="1"/>
</dbReference>
<evidence type="ECO:0000256" key="3">
    <source>
        <dbReference type="ARBA" id="ARBA00023163"/>
    </source>
</evidence>
<dbReference type="InterPro" id="IPR008920">
    <property type="entry name" value="TF_FadR/GntR_C"/>
</dbReference>
<organism evidence="5 6">
    <name type="scientific">Ornithinicoccus hortensis</name>
    <dbReference type="NCBI Taxonomy" id="82346"/>
    <lineage>
        <taxon>Bacteria</taxon>
        <taxon>Bacillati</taxon>
        <taxon>Actinomycetota</taxon>
        <taxon>Actinomycetes</taxon>
        <taxon>Micrococcales</taxon>
        <taxon>Intrasporangiaceae</taxon>
        <taxon>Ornithinicoccus</taxon>
    </lineage>
</organism>
<dbReference type="PANTHER" id="PTHR43537:SF5">
    <property type="entry name" value="UXU OPERON TRANSCRIPTIONAL REGULATOR"/>
    <property type="match status" value="1"/>
</dbReference>
<dbReference type="Pfam" id="PF07729">
    <property type="entry name" value="FCD"/>
    <property type="match status" value="1"/>
</dbReference>
<gene>
    <name evidence="5" type="ORF">FB467_3174</name>
</gene>
<dbReference type="RefSeq" id="WP_194288357.1">
    <property type="nucleotide sequence ID" value="NZ_BAAAIK010000001.1"/>
</dbReference>
<name>A0A542YV98_9MICO</name>
<evidence type="ECO:0000259" key="4">
    <source>
        <dbReference type="PROSITE" id="PS50949"/>
    </source>
</evidence>
<dbReference type="PROSITE" id="PS50949">
    <property type="entry name" value="HTH_GNTR"/>
    <property type="match status" value="1"/>
</dbReference>
<evidence type="ECO:0000256" key="1">
    <source>
        <dbReference type="ARBA" id="ARBA00023015"/>
    </source>
</evidence>
<keyword evidence="2" id="KW-0238">DNA-binding</keyword>
<dbReference type="InterPro" id="IPR036388">
    <property type="entry name" value="WH-like_DNA-bd_sf"/>
</dbReference>
<dbReference type="EMBL" id="VFOP01000001">
    <property type="protein sequence ID" value="TQL52006.1"/>
    <property type="molecule type" value="Genomic_DNA"/>
</dbReference>
<dbReference type="Gene3D" id="1.10.10.10">
    <property type="entry name" value="Winged helix-like DNA-binding domain superfamily/Winged helix DNA-binding domain"/>
    <property type="match status" value="1"/>
</dbReference>
<sequence>MMASPTEEPDSALSRMPRQRLYEQIVQQLLRHVETRGLAPGDRLPPERDLAATLGVSRASISQALVALEVLGVVSVRHGDGAMLLDRRSEHQVLTALRSHQARLPEVIDARAAMEGTLARLAAVRRTDADLAAIDAALDKMEADIDAGARGVDGDKAFHAAITAAGHSPLLARLMAEISELIRETRLESLAQPGRPRESLAAHRRITEAIRAGDADGARVAMEDHIALVSDVALNREHDPGPHPEED</sequence>
<dbReference type="SMART" id="SM00895">
    <property type="entry name" value="FCD"/>
    <property type="match status" value="1"/>
</dbReference>
<dbReference type="InterPro" id="IPR036390">
    <property type="entry name" value="WH_DNA-bd_sf"/>
</dbReference>
<keyword evidence="1" id="KW-0805">Transcription regulation</keyword>
<comment type="caution">
    <text evidence="5">The sequence shown here is derived from an EMBL/GenBank/DDBJ whole genome shotgun (WGS) entry which is preliminary data.</text>
</comment>
<dbReference type="AlphaFoldDB" id="A0A542YV98"/>
<evidence type="ECO:0000313" key="5">
    <source>
        <dbReference type="EMBL" id="TQL52006.1"/>
    </source>
</evidence>
<keyword evidence="6" id="KW-1185">Reference proteome</keyword>
<keyword evidence="3" id="KW-0804">Transcription</keyword>
<dbReference type="CDD" id="cd07377">
    <property type="entry name" value="WHTH_GntR"/>
    <property type="match status" value="1"/>
</dbReference>
<dbReference type="PRINTS" id="PR00035">
    <property type="entry name" value="HTHGNTR"/>
</dbReference>
<dbReference type="Pfam" id="PF00392">
    <property type="entry name" value="GntR"/>
    <property type="match status" value="1"/>
</dbReference>
<dbReference type="SMART" id="SM00345">
    <property type="entry name" value="HTH_GNTR"/>
    <property type="match status" value="1"/>
</dbReference>
<dbReference type="InterPro" id="IPR000524">
    <property type="entry name" value="Tscrpt_reg_HTH_GntR"/>
</dbReference>
<dbReference type="PANTHER" id="PTHR43537">
    <property type="entry name" value="TRANSCRIPTIONAL REGULATOR, GNTR FAMILY"/>
    <property type="match status" value="1"/>
</dbReference>
<feature type="domain" description="HTH gntR-type" evidence="4">
    <location>
        <begin position="19"/>
        <end position="87"/>
    </location>
</feature>